<protein>
    <submittedName>
        <fullName evidence="1">Uncharacterized protein</fullName>
    </submittedName>
</protein>
<dbReference type="AlphaFoldDB" id="A0ABD0RE68"/>
<organism evidence="1 2">
    <name type="scientific">Cirrhinus mrigala</name>
    <name type="common">Mrigala</name>
    <dbReference type="NCBI Taxonomy" id="683832"/>
    <lineage>
        <taxon>Eukaryota</taxon>
        <taxon>Metazoa</taxon>
        <taxon>Chordata</taxon>
        <taxon>Craniata</taxon>
        <taxon>Vertebrata</taxon>
        <taxon>Euteleostomi</taxon>
        <taxon>Actinopterygii</taxon>
        <taxon>Neopterygii</taxon>
        <taxon>Teleostei</taxon>
        <taxon>Ostariophysi</taxon>
        <taxon>Cypriniformes</taxon>
        <taxon>Cyprinidae</taxon>
        <taxon>Labeoninae</taxon>
        <taxon>Labeonini</taxon>
        <taxon>Cirrhinus</taxon>
    </lineage>
</organism>
<proteinExistence type="predicted"/>
<keyword evidence="2" id="KW-1185">Reference proteome</keyword>
<dbReference type="EMBL" id="JAMKFB020000003">
    <property type="protein sequence ID" value="KAL0196834.1"/>
    <property type="molecule type" value="Genomic_DNA"/>
</dbReference>
<dbReference type="Proteomes" id="UP001529510">
    <property type="component" value="Unassembled WGS sequence"/>
</dbReference>
<comment type="caution">
    <text evidence="1">The sequence shown here is derived from an EMBL/GenBank/DDBJ whole genome shotgun (WGS) entry which is preliminary data.</text>
</comment>
<name>A0ABD0RE68_CIRMR</name>
<accession>A0ABD0RE68</accession>
<feature type="non-terminal residue" evidence="1">
    <location>
        <position position="64"/>
    </location>
</feature>
<sequence length="64" mass="7476">MLFLFFSKDAVLRKLGDRPEIQNYEILAKFHKLYIEKGNTEETDPTAALNINEAFSELKIENEK</sequence>
<evidence type="ECO:0000313" key="1">
    <source>
        <dbReference type="EMBL" id="KAL0196834.1"/>
    </source>
</evidence>
<evidence type="ECO:0000313" key="2">
    <source>
        <dbReference type="Proteomes" id="UP001529510"/>
    </source>
</evidence>
<gene>
    <name evidence="1" type="ORF">M9458_005374</name>
</gene>
<reference evidence="1 2" key="1">
    <citation type="submission" date="2024-05" db="EMBL/GenBank/DDBJ databases">
        <title>Genome sequencing and assembly of Indian major carp, Cirrhinus mrigala (Hamilton, 1822).</title>
        <authorList>
            <person name="Mohindra V."/>
            <person name="Chowdhury L.M."/>
            <person name="Lal K."/>
            <person name="Jena J.K."/>
        </authorList>
    </citation>
    <scope>NUCLEOTIDE SEQUENCE [LARGE SCALE GENOMIC DNA]</scope>
    <source>
        <strain evidence="1">CM1030</strain>
        <tissue evidence="1">Blood</tissue>
    </source>
</reference>